<comment type="caution">
    <text evidence="2">The sequence shown here is derived from an EMBL/GenBank/DDBJ whole genome shotgun (WGS) entry which is preliminary data.</text>
</comment>
<dbReference type="RefSeq" id="WP_189157138.1">
    <property type="nucleotide sequence ID" value="NZ_BMNC01000006.1"/>
</dbReference>
<sequence length="390" mass="44846">MFQPYLAEYRYYALFEDGRGTSDIDLAEGLYRSVTGYDEQRYEGHRRWSRSSGLSRTSDRDSYDSYREVTPAEVEHLLRRTDAQRPEQPPESRDGFEGGGYAVFRQQADVVDMRSAYAVVDELAPEHRFAVQLAPFERDGLAGIIALLAARRRAEPVDGHYYFAEFDRLGDVVDVDRAHALLRCPASGEGDFETYLQDGEWVLGKAPRKKHVLPVGREDAERISRGRDTAEARYFDVWLGLTAEDGFYRHVVMRRTGSGDEATDDLGWQPTDLLGRLEPTWWVEELSARGFSTARYVATLMGRSRRFRGQAHDYQAVFRGQDDVYDFANVLFLVRKLPNPYELEYERWTPDGWKYSSGSFSGETLPISEEEFHRLAEPRPDERGSGDLRR</sequence>
<dbReference type="Proteomes" id="UP000597656">
    <property type="component" value="Unassembled WGS sequence"/>
</dbReference>
<keyword evidence="3" id="KW-1185">Reference proteome</keyword>
<organism evidence="2 3">
    <name type="scientific">Lentzea pudingi</name>
    <dbReference type="NCBI Taxonomy" id="1789439"/>
    <lineage>
        <taxon>Bacteria</taxon>
        <taxon>Bacillati</taxon>
        <taxon>Actinomycetota</taxon>
        <taxon>Actinomycetes</taxon>
        <taxon>Pseudonocardiales</taxon>
        <taxon>Pseudonocardiaceae</taxon>
        <taxon>Lentzea</taxon>
    </lineage>
</organism>
<proteinExistence type="predicted"/>
<evidence type="ECO:0000256" key="1">
    <source>
        <dbReference type="SAM" id="MobiDB-lite"/>
    </source>
</evidence>
<feature type="region of interest" description="Disordered" evidence="1">
    <location>
        <begin position="78"/>
        <end position="99"/>
    </location>
</feature>
<feature type="region of interest" description="Disordered" evidence="1">
    <location>
        <begin position="369"/>
        <end position="390"/>
    </location>
</feature>
<gene>
    <name evidence="2" type="ORF">GCM10011609_49360</name>
</gene>
<accession>A0ABQ2I964</accession>
<reference evidence="3" key="1">
    <citation type="journal article" date="2019" name="Int. J. Syst. Evol. Microbiol.">
        <title>The Global Catalogue of Microorganisms (GCM) 10K type strain sequencing project: providing services to taxonomists for standard genome sequencing and annotation.</title>
        <authorList>
            <consortium name="The Broad Institute Genomics Platform"/>
            <consortium name="The Broad Institute Genome Sequencing Center for Infectious Disease"/>
            <person name="Wu L."/>
            <person name="Ma J."/>
        </authorList>
    </citation>
    <scope>NUCLEOTIDE SEQUENCE [LARGE SCALE GENOMIC DNA]</scope>
    <source>
        <strain evidence="3">CGMCC 4.7319</strain>
    </source>
</reference>
<evidence type="ECO:0000313" key="3">
    <source>
        <dbReference type="Proteomes" id="UP000597656"/>
    </source>
</evidence>
<protein>
    <submittedName>
        <fullName evidence="2">Uncharacterized protein</fullName>
    </submittedName>
</protein>
<dbReference type="EMBL" id="BMNC01000006">
    <property type="protein sequence ID" value="GGN04260.1"/>
    <property type="molecule type" value="Genomic_DNA"/>
</dbReference>
<evidence type="ECO:0000313" key="2">
    <source>
        <dbReference type="EMBL" id="GGN04260.1"/>
    </source>
</evidence>
<name>A0ABQ2I964_9PSEU</name>
<feature type="compositionally biased region" description="Basic and acidic residues" evidence="1">
    <location>
        <begin position="370"/>
        <end position="390"/>
    </location>
</feature>
<feature type="compositionally biased region" description="Basic and acidic residues" evidence="1">
    <location>
        <begin position="78"/>
        <end position="96"/>
    </location>
</feature>